<proteinExistence type="inferred from homology"/>
<dbReference type="Proteomes" id="UP001142153">
    <property type="component" value="Unassembled WGS sequence"/>
</dbReference>
<reference evidence="3" key="1">
    <citation type="submission" date="2022-12" db="EMBL/GenBank/DDBJ databases">
        <authorList>
            <person name="Deng Y."/>
            <person name="Zhang Y.-Q."/>
        </authorList>
    </citation>
    <scope>NUCLEOTIDE SEQUENCE</scope>
    <source>
        <strain evidence="3">CPCC 205372</strain>
    </source>
</reference>
<organism evidence="3 4">
    <name type="scientific">Mycobacterium hippophais</name>
    <dbReference type="NCBI Taxonomy" id="3016340"/>
    <lineage>
        <taxon>Bacteria</taxon>
        <taxon>Bacillati</taxon>
        <taxon>Actinomycetota</taxon>
        <taxon>Actinomycetes</taxon>
        <taxon>Mycobacteriales</taxon>
        <taxon>Mycobacteriaceae</taxon>
        <taxon>Mycobacterium</taxon>
    </lineage>
</organism>
<comment type="similarity">
    <text evidence="1">Belongs to the AHA1 family.</text>
</comment>
<evidence type="ECO:0000256" key="1">
    <source>
        <dbReference type="ARBA" id="ARBA00006817"/>
    </source>
</evidence>
<dbReference type="Pfam" id="PF08327">
    <property type="entry name" value="AHSA1"/>
    <property type="match status" value="1"/>
</dbReference>
<dbReference type="EMBL" id="JAPZPY010000005">
    <property type="protein sequence ID" value="MCZ8380060.1"/>
    <property type="molecule type" value="Genomic_DNA"/>
</dbReference>
<sequence length="273" mass="29735">MPVRSDDSGRRWVEMELLVPGTPEQVWEAIATGPGNSAWFTPTTIEEKQGGDIEFDFGGGLTQRGTVTGWEPPYRFTYEERDWSSTVSPGPLATEITVTARSGDRCVIRMVHSLFTEKDDWDDELETFEQGWPGFFEVLRRYLQHFAGAPAAAVHAMVPFTGDIRPAYRRLTDALSLSATDVGDRCQTTGAAPTLAGVVDLVHQDAALRDVIVRLEQPAAGLAVFGGFTAGDHGRMMITIYFYGAGAGDAAAAEQPKWSAWLADLFADQAVAT</sequence>
<accession>A0ABT4PU42</accession>
<dbReference type="RefSeq" id="WP_269894707.1">
    <property type="nucleotide sequence ID" value="NZ_JAPZPY010000005.1"/>
</dbReference>
<evidence type="ECO:0000313" key="4">
    <source>
        <dbReference type="Proteomes" id="UP001142153"/>
    </source>
</evidence>
<dbReference type="InterPro" id="IPR013538">
    <property type="entry name" value="ASHA1/2-like_C"/>
</dbReference>
<dbReference type="CDD" id="cd07814">
    <property type="entry name" value="SRPBCC_CalC_Aha1-like"/>
    <property type="match status" value="1"/>
</dbReference>
<keyword evidence="4" id="KW-1185">Reference proteome</keyword>
<evidence type="ECO:0000259" key="2">
    <source>
        <dbReference type="Pfam" id="PF08327"/>
    </source>
</evidence>
<dbReference type="Gene3D" id="3.30.530.20">
    <property type="match status" value="1"/>
</dbReference>
<dbReference type="InterPro" id="IPR023393">
    <property type="entry name" value="START-like_dom_sf"/>
</dbReference>
<name>A0ABT4PU42_9MYCO</name>
<comment type="caution">
    <text evidence="3">The sequence shown here is derived from an EMBL/GenBank/DDBJ whole genome shotgun (WGS) entry which is preliminary data.</text>
</comment>
<protein>
    <submittedName>
        <fullName evidence="3">SRPBCC domain-containing protein</fullName>
    </submittedName>
</protein>
<gene>
    <name evidence="3" type="ORF">O6P37_14400</name>
</gene>
<feature type="domain" description="Activator of Hsp90 ATPase homologue 1/2-like C-terminal" evidence="2">
    <location>
        <begin position="22"/>
        <end position="143"/>
    </location>
</feature>
<dbReference type="SUPFAM" id="SSF55961">
    <property type="entry name" value="Bet v1-like"/>
    <property type="match status" value="1"/>
</dbReference>
<evidence type="ECO:0000313" key="3">
    <source>
        <dbReference type="EMBL" id="MCZ8380060.1"/>
    </source>
</evidence>